<gene>
    <name evidence="1" type="ORF">H9639_09990</name>
</gene>
<dbReference type="EMBL" id="JACSQD010000004">
    <property type="protein sequence ID" value="MBD7995626.1"/>
    <property type="molecule type" value="Genomic_DNA"/>
</dbReference>
<name>A0ABR8UU72_9MICC</name>
<comment type="caution">
    <text evidence="1">The sequence shown here is derived from an EMBL/GenBank/DDBJ whole genome shotgun (WGS) entry which is preliminary data.</text>
</comment>
<reference evidence="1 2" key="1">
    <citation type="submission" date="2020-08" db="EMBL/GenBank/DDBJ databases">
        <title>A Genomic Blueprint of the Chicken Gut Microbiome.</title>
        <authorList>
            <person name="Gilroy R."/>
            <person name="Ravi A."/>
            <person name="Getino M."/>
            <person name="Pursley I."/>
            <person name="Horton D.L."/>
            <person name="Alikhan N.-F."/>
            <person name="Baker D."/>
            <person name="Gharbi K."/>
            <person name="Hall N."/>
            <person name="Watson M."/>
            <person name="Adriaenssens E.M."/>
            <person name="Foster-Nyarko E."/>
            <person name="Jarju S."/>
            <person name="Secka A."/>
            <person name="Antonio M."/>
            <person name="Oren A."/>
            <person name="Chaudhuri R."/>
            <person name="La Ragione R.M."/>
            <person name="Hildebrand F."/>
            <person name="Pallen M.J."/>
        </authorList>
    </citation>
    <scope>NUCLEOTIDE SEQUENCE [LARGE SCALE GENOMIC DNA]</scope>
    <source>
        <strain evidence="1 2">Sa2CUA1</strain>
    </source>
</reference>
<protein>
    <submittedName>
        <fullName evidence="1">Uncharacterized protein</fullName>
    </submittedName>
</protein>
<accession>A0ABR8UU72</accession>
<dbReference type="RefSeq" id="WP_191807944.1">
    <property type="nucleotide sequence ID" value="NZ_JACSQD010000004.1"/>
</dbReference>
<keyword evidence="2" id="KW-1185">Reference proteome</keyword>
<proteinExistence type="predicted"/>
<sequence>MSQALVRLWWLPVGAGGRVVVHTSRWWELWQARKERRRPQPLFHTALEVTVEGSRYAIEMAPAWGKGSGQGCVVATGSVGLRRAGALRLFRYEVRCSRNGVIPDLGYAAAPPVDWGVSQAGAEALIGRVGQVPRLVWGEKMPDGDMWNSNSLISWLLQTAGIDAAALQPPDNGRAPGWYAGIQEARR</sequence>
<dbReference type="Proteomes" id="UP000609874">
    <property type="component" value="Unassembled WGS sequence"/>
</dbReference>
<evidence type="ECO:0000313" key="2">
    <source>
        <dbReference type="Proteomes" id="UP000609874"/>
    </source>
</evidence>
<organism evidence="1 2">
    <name type="scientific">Arthrobacter gallicola</name>
    <dbReference type="NCBI Taxonomy" id="2762225"/>
    <lineage>
        <taxon>Bacteria</taxon>
        <taxon>Bacillati</taxon>
        <taxon>Actinomycetota</taxon>
        <taxon>Actinomycetes</taxon>
        <taxon>Micrococcales</taxon>
        <taxon>Micrococcaceae</taxon>
        <taxon>Arthrobacter</taxon>
    </lineage>
</organism>
<evidence type="ECO:0000313" key="1">
    <source>
        <dbReference type="EMBL" id="MBD7995626.1"/>
    </source>
</evidence>